<dbReference type="AlphaFoldDB" id="T0Y4X6"/>
<comment type="caution">
    <text evidence="1">The sequence shown here is derived from an EMBL/GenBank/DDBJ whole genome shotgun (WGS) entry which is preliminary data.</text>
</comment>
<reference evidence="1" key="1">
    <citation type="submission" date="2013-08" db="EMBL/GenBank/DDBJ databases">
        <authorList>
            <person name="Mendez C."/>
            <person name="Richter M."/>
            <person name="Ferrer M."/>
            <person name="Sanchez J."/>
        </authorList>
    </citation>
    <scope>NUCLEOTIDE SEQUENCE</scope>
</reference>
<evidence type="ECO:0000313" key="1">
    <source>
        <dbReference type="EMBL" id="EQD26982.1"/>
    </source>
</evidence>
<accession>T0Y4X6</accession>
<organism evidence="1">
    <name type="scientific">mine drainage metagenome</name>
    <dbReference type="NCBI Taxonomy" id="410659"/>
    <lineage>
        <taxon>unclassified sequences</taxon>
        <taxon>metagenomes</taxon>
        <taxon>ecological metagenomes</taxon>
    </lineage>
</organism>
<name>T0Y4X6_9ZZZZ</name>
<gene>
    <name evidence="1" type="ORF">B2A_15430</name>
</gene>
<protein>
    <submittedName>
        <fullName evidence="1">Transposase IS4 family protein</fullName>
    </submittedName>
</protein>
<dbReference type="EMBL" id="AUZZ01011233">
    <property type="protein sequence ID" value="EQD26982.1"/>
    <property type="molecule type" value="Genomic_DNA"/>
</dbReference>
<sequence length="78" mass="8908">MDKAVSDYKLPIESIRRNLGITRKRSRGERPYSVMKGIFHGGHVFVTTVSRVRVKNIFMCLGHNLICMIGMKRKGMIA</sequence>
<proteinExistence type="predicted"/>
<reference evidence="1" key="2">
    <citation type="journal article" date="2014" name="ISME J.">
        <title>Microbial stratification in low pH oxic and suboxic macroscopic growths along an acid mine drainage.</title>
        <authorList>
            <person name="Mendez-Garcia C."/>
            <person name="Mesa V."/>
            <person name="Sprenger R.R."/>
            <person name="Richter M."/>
            <person name="Diez M.S."/>
            <person name="Solano J."/>
            <person name="Bargiela R."/>
            <person name="Golyshina O.V."/>
            <person name="Manteca A."/>
            <person name="Ramos J.L."/>
            <person name="Gallego J.R."/>
            <person name="Llorente I."/>
            <person name="Martins Dos Santos V.A."/>
            <person name="Jensen O.N."/>
            <person name="Pelaez A.I."/>
            <person name="Sanchez J."/>
            <person name="Ferrer M."/>
        </authorList>
    </citation>
    <scope>NUCLEOTIDE SEQUENCE</scope>
</reference>